<dbReference type="PANTHER" id="PTHR34219">
    <property type="entry name" value="IRON-REGULATED INNER MEMBRANE PROTEIN-RELATED"/>
    <property type="match status" value="1"/>
</dbReference>
<feature type="transmembrane region" description="Helical" evidence="1">
    <location>
        <begin position="240"/>
        <end position="261"/>
    </location>
</feature>
<keyword evidence="1" id="KW-0472">Membrane</keyword>
<feature type="transmembrane region" description="Helical" evidence="1">
    <location>
        <begin position="449"/>
        <end position="480"/>
    </location>
</feature>
<dbReference type="InterPro" id="IPR025711">
    <property type="entry name" value="PepSY"/>
</dbReference>
<comment type="caution">
    <text evidence="3">The sequence shown here is derived from an EMBL/GenBank/DDBJ whole genome shotgun (WGS) entry which is preliminary data.</text>
</comment>
<dbReference type="PANTHER" id="PTHR34219:SF1">
    <property type="entry name" value="PEPSY DOMAIN-CONTAINING PROTEIN"/>
    <property type="match status" value="1"/>
</dbReference>
<feature type="transmembrane region" description="Helical" evidence="1">
    <location>
        <begin position="57"/>
        <end position="81"/>
    </location>
</feature>
<evidence type="ECO:0000259" key="2">
    <source>
        <dbReference type="Pfam" id="PF03413"/>
    </source>
</evidence>
<feature type="domain" description="PepSY" evidence="2">
    <location>
        <begin position="104"/>
        <end position="157"/>
    </location>
</feature>
<protein>
    <submittedName>
        <fullName evidence="3">PepSY-associated TM helix domain-containing protein</fullName>
    </submittedName>
</protein>
<organism evidence="3 4">
    <name type="scientific">Cohnella cellulosilytica</name>
    <dbReference type="NCBI Taxonomy" id="986710"/>
    <lineage>
        <taxon>Bacteria</taxon>
        <taxon>Bacillati</taxon>
        <taxon>Bacillota</taxon>
        <taxon>Bacilli</taxon>
        <taxon>Bacillales</taxon>
        <taxon>Paenibacillaceae</taxon>
        <taxon>Cohnella</taxon>
    </lineage>
</organism>
<dbReference type="Pfam" id="PF03929">
    <property type="entry name" value="PepSY_TM"/>
    <property type="match status" value="1"/>
</dbReference>
<keyword evidence="4" id="KW-1185">Reference proteome</keyword>
<dbReference type="RefSeq" id="WP_378045735.1">
    <property type="nucleotide sequence ID" value="NZ_JBHMDN010000008.1"/>
</dbReference>
<evidence type="ECO:0000313" key="3">
    <source>
        <dbReference type="EMBL" id="MFC7150346.1"/>
    </source>
</evidence>
<reference evidence="4" key="1">
    <citation type="journal article" date="2019" name="Int. J. Syst. Evol. Microbiol.">
        <title>The Global Catalogue of Microorganisms (GCM) 10K type strain sequencing project: providing services to taxonomists for standard genome sequencing and annotation.</title>
        <authorList>
            <consortium name="The Broad Institute Genomics Platform"/>
            <consortium name="The Broad Institute Genome Sequencing Center for Infectious Disease"/>
            <person name="Wu L."/>
            <person name="Ma J."/>
        </authorList>
    </citation>
    <scope>NUCLEOTIDE SEQUENCE [LARGE SCALE GENOMIC DNA]</scope>
    <source>
        <strain evidence="4">KCTC 12907</strain>
    </source>
</reference>
<name>A0ABW2FDW9_9BACL</name>
<dbReference type="InterPro" id="IPR005625">
    <property type="entry name" value="PepSY-ass_TM"/>
</dbReference>
<dbReference type="Pfam" id="PF03413">
    <property type="entry name" value="PepSY"/>
    <property type="match status" value="1"/>
</dbReference>
<keyword evidence="1" id="KW-0812">Transmembrane</keyword>
<proteinExistence type="predicted"/>
<feature type="transmembrane region" description="Helical" evidence="1">
    <location>
        <begin position="409"/>
        <end position="429"/>
    </location>
</feature>
<keyword evidence="1" id="KW-1133">Transmembrane helix</keyword>
<sequence>MLAYFKFRSEEHSLSELAKAIPPQESDPSQAIQTLQGGRSSKAPNVRQAVFQAVWRWHFYAGIIFAPFLIVLAISGSAYLFKPQIEDYLYRDFLTVSQTGQHPMSPAEVIAKTEKGYPGAKVSSITLMKAPTDTYRLSVSHFGTPTTMYADPYTGNIKGALNADKTFSAIFKKLHSQLLIEGTWTNRLVELAACWALILVLTGLILWWPRGKKNIWGTVLPRLSKPGSRMFWRDLHAVPAFWISLVLVVMILSGLPWSGVLGPRISELADSTRTNVPPYAYSFGAKPESTTVAKDIAEDLPWAAENLSVPASSASGGYVALTVNDVAGIADKLDVLKPYTITLPRGETGVFTVSTSHDKPDTSATLHIDQYSGAVLTDVRFADYGIMGKLISYGIAFHEGHLFGLANQLLGLFAALGLVLVSISSYFMWRKRKPDGLGAPNRSKNRKVSVAVLVLMVVCGVVMPLVGLSLIVVVLLDWFVIRRIKTLRHWFSA</sequence>
<feature type="transmembrane region" description="Helical" evidence="1">
    <location>
        <begin position="188"/>
        <end position="208"/>
    </location>
</feature>
<evidence type="ECO:0000256" key="1">
    <source>
        <dbReference type="SAM" id="Phobius"/>
    </source>
</evidence>
<evidence type="ECO:0000313" key="4">
    <source>
        <dbReference type="Proteomes" id="UP001596378"/>
    </source>
</evidence>
<dbReference type="EMBL" id="JBHTAI010000010">
    <property type="protein sequence ID" value="MFC7150346.1"/>
    <property type="molecule type" value="Genomic_DNA"/>
</dbReference>
<accession>A0ABW2FDW9</accession>
<dbReference type="Proteomes" id="UP001596378">
    <property type="component" value="Unassembled WGS sequence"/>
</dbReference>
<gene>
    <name evidence="3" type="ORF">ACFQMJ_17595</name>
</gene>